<gene>
    <name evidence="1" type="ORF">R83534S58_LOCUS611</name>
</gene>
<reference evidence="1" key="1">
    <citation type="submission" date="2022-10" db="EMBL/GenBank/DDBJ databases">
        <authorList>
            <person name="Botero Cardona J."/>
        </authorList>
    </citation>
    <scope>NUCLEOTIDE SEQUENCE</scope>
    <source>
        <strain evidence="1">R-83534</strain>
    </source>
</reference>
<protein>
    <submittedName>
        <fullName evidence="1">DUF1376 family (YdaU)</fullName>
    </submittedName>
</protein>
<proteinExistence type="predicted"/>
<sequence>MGDILEHYNNEINYIMLCLEVNTMENVDFKYNWGKFYWDAWLNDINLQSCDLAVQGLWINLIAMMHKSDQIGYLVINSRPMTVFDIAKRVGIRKDRAERLLKKLIDNDVCSVTEEGILYCRRIVREEKRRSKNSHLLGGLKKGDNLYKKNKLLSDYRLKSQGEQDVIKDSSLYKKIQVGIQDIHIPTYMGRGDDNIKGIIEKNYNFVGYRLPQKWLPDENCRQYAIRLYLCPDKIAKDFCDYWHAKTGKEANKMDWEAAWRRWCRQLVNQKTQAIIKKTI</sequence>
<accession>A0ABN8W9B2</accession>
<evidence type="ECO:0000313" key="2">
    <source>
        <dbReference type="Proteomes" id="UP001154272"/>
    </source>
</evidence>
<evidence type="ECO:0000313" key="1">
    <source>
        <dbReference type="EMBL" id="CAI3932323.1"/>
    </source>
</evidence>
<dbReference type="Proteomes" id="UP001154272">
    <property type="component" value="Unassembled WGS sequence"/>
</dbReference>
<keyword evidence="2" id="KW-1185">Reference proteome</keyword>
<name>A0ABN8W9B2_9PROT</name>
<organism evidence="1 2">
    <name type="scientific">Commensalibacter papalotli</name>
    <name type="common">ex Botero et al. 2024</name>
    <dbReference type="NCBI Taxonomy" id="2972766"/>
    <lineage>
        <taxon>Bacteria</taxon>
        <taxon>Pseudomonadati</taxon>
        <taxon>Pseudomonadota</taxon>
        <taxon>Alphaproteobacteria</taxon>
        <taxon>Acetobacterales</taxon>
        <taxon>Acetobacteraceae</taxon>
    </lineage>
</organism>
<comment type="caution">
    <text evidence="1">The sequence shown here is derived from an EMBL/GenBank/DDBJ whole genome shotgun (WGS) entry which is preliminary data.</text>
</comment>
<dbReference type="EMBL" id="CAMXCH010000001">
    <property type="protein sequence ID" value="CAI3932323.1"/>
    <property type="molecule type" value="Genomic_DNA"/>
</dbReference>